<feature type="transmembrane region" description="Helical" evidence="6">
    <location>
        <begin position="37"/>
        <end position="56"/>
    </location>
</feature>
<reference evidence="8 9" key="1">
    <citation type="submission" date="2019-05" db="EMBL/GenBank/DDBJ databases">
        <title>Dyadobacter AR-3-8 sp. nov., isolated from arctic soil.</title>
        <authorList>
            <person name="Chaudhary D.K."/>
        </authorList>
    </citation>
    <scope>NUCLEOTIDE SEQUENCE [LARGE SCALE GENOMIC DNA]</scope>
    <source>
        <strain evidence="8 9">AR-3-8</strain>
    </source>
</reference>
<comment type="caution">
    <text evidence="8">The sequence shown here is derived from an EMBL/GenBank/DDBJ whole genome shotgun (WGS) entry which is preliminary data.</text>
</comment>
<organism evidence="8 9">
    <name type="scientific">Dyadobacter frigoris</name>
    <dbReference type="NCBI Taxonomy" id="2576211"/>
    <lineage>
        <taxon>Bacteria</taxon>
        <taxon>Pseudomonadati</taxon>
        <taxon>Bacteroidota</taxon>
        <taxon>Cytophagia</taxon>
        <taxon>Cytophagales</taxon>
        <taxon>Spirosomataceae</taxon>
        <taxon>Dyadobacter</taxon>
    </lineage>
</organism>
<gene>
    <name evidence="8" type="ORF">FDK13_17895</name>
</gene>
<accession>A0A4U6D0W2</accession>
<dbReference type="Pfam" id="PF04138">
    <property type="entry name" value="GtrA_DPMS_TM"/>
    <property type="match status" value="1"/>
</dbReference>
<keyword evidence="9" id="KW-1185">Reference proteome</keyword>
<protein>
    <submittedName>
        <fullName evidence="8">GtrA family protein</fullName>
    </submittedName>
</protein>
<evidence type="ECO:0000313" key="9">
    <source>
        <dbReference type="Proteomes" id="UP000304900"/>
    </source>
</evidence>
<feature type="transmembrane region" description="Helical" evidence="6">
    <location>
        <begin position="12"/>
        <end position="31"/>
    </location>
</feature>
<feature type="domain" description="GtrA/DPMS transmembrane" evidence="7">
    <location>
        <begin position="12"/>
        <end position="122"/>
    </location>
</feature>
<dbReference type="AlphaFoldDB" id="A0A4U6D0W2"/>
<name>A0A4U6D0W2_9BACT</name>
<dbReference type="PANTHER" id="PTHR38459:SF1">
    <property type="entry name" value="PROPHAGE BACTOPRENOL-LINKED GLUCOSE TRANSLOCASE HOMOLOG"/>
    <property type="match status" value="1"/>
</dbReference>
<comment type="similarity">
    <text evidence="2">Belongs to the GtrA family.</text>
</comment>
<dbReference type="GO" id="GO:0000271">
    <property type="term" value="P:polysaccharide biosynthetic process"/>
    <property type="evidence" value="ECO:0007669"/>
    <property type="project" value="InterPro"/>
</dbReference>
<evidence type="ECO:0000259" key="7">
    <source>
        <dbReference type="Pfam" id="PF04138"/>
    </source>
</evidence>
<evidence type="ECO:0000256" key="4">
    <source>
        <dbReference type="ARBA" id="ARBA00022989"/>
    </source>
</evidence>
<keyword evidence="4 6" id="KW-1133">Transmembrane helix</keyword>
<dbReference type="GO" id="GO:0005886">
    <property type="term" value="C:plasma membrane"/>
    <property type="evidence" value="ECO:0007669"/>
    <property type="project" value="TreeGrafter"/>
</dbReference>
<comment type="subcellular location">
    <subcellularLocation>
        <location evidence="1">Membrane</location>
        <topology evidence="1">Multi-pass membrane protein</topology>
    </subcellularLocation>
</comment>
<keyword evidence="5 6" id="KW-0472">Membrane</keyword>
<evidence type="ECO:0000256" key="5">
    <source>
        <dbReference type="ARBA" id="ARBA00023136"/>
    </source>
</evidence>
<evidence type="ECO:0000256" key="6">
    <source>
        <dbReference type="SAM" id="Phobius"/>
    </source>
</evidence>
<evidence type="ECO:0000256" key="2">
    <source>
        <dbReference type="ARBA" id="ARBA00009399"/>
    </source>
</evidence>
<keyword evidence="3 6" id="KW-0812">Transmembrane</keyword>
<dbReference type="EMBL" id="SZVO01000008">
    <property type="protein sequence ID" value="TKT90840.1"/>
    <property type="molecule type" value="Genomic_DNA"/>
</dbReference>
<dbReference type="InterPro" id="IPR007267">
    <property type="entry name" value="GtrA_DPMS_TM"/>
</dbReference>
<dbReference type="Proteomes" id="UP000304900">
    <property type="component" value="Unassembled WGS sequence"/>
</dbReference>
<dbReference type="OrthoDB" id="961506at2"/>
<feature type="transmembrane region" description="Helical" evidence="6">
    <location>
        <begin position="95"/>
        <end position="115"/>
    </location>
</feature>
<dbReference type="PANTHER" id="PTHR38459">
    <property type="entry name" value="PROPHAGE BACTOPRENOL-LINKED GLUCOSE TRANSLOCASE HOMOLOG"/>
    <property type="match status" value="1"/>
</dbReference>
<evidence type="ECO:0000313" key="8">
    <source>
        <dbReference type="EMBL" id="TKT90840.1"/>
    </source>
</evidence>
<evidence type="ECO:0000256" key="1">
    <source>
        <dbReference type="ARBA" id="ARBA00004141"/>
    </source>
</evidence>
<evidence type="ECO:0000256" key="3">
    <source>
        <dbReference type="ARBA" id="ARBA00022692"/>
    </source>
</evidence>
<dbReference type="RefSeq" id="WP_137341383.1">
    <property type="nucleotide sequence ID" value="NZ_BSQH01000003.1"/>
</dbReference>
<proteinExistence type="inferred from homology"/>
<sequence length="123" mass="13771">MLTFIKAQASSLIATFLDFSTAIVLVNFFGLEPFSSSIAGTFFGGVANFTINRYWVFDAAEDKIGGQVLKYFVVWVGNLILNAGGMYLLLEKTNFNYVISKVMVAIIVGFGYNYMFQKKLVFR</sequence>
<dbReference type="InterPro" id="IPR051401">
    <property type="entry name" value="GtrA_CellWall_Glycosyl"/>
</dbReference>
<feature type="transmembrane region" description="Helical" evidence="6">
    <location>
        <begin position="68"/>
        <end position="89"/>
    </location>
</feature>